<name>A0A8S5PZZ6_9CAUD</name>
<protein>
    <submittedName>
        <fullName evidence="1">Uncharacterized protein</fullName>
    </submittedName>
</protein>
<accession>A0A8S5PZZ6</accession>
<evidence type="ECO:0000313" key="1">
    <source>
        <dbReference type="EMBL" id="DAE12490.1"/>
    </source>
</evidence>
<organism evidence="1">
    <name type="scientific">Podoviridae sp. ct3k57</name>
    <dbReference type="NCBI Taxonomy" id="2825217"/>
    <lineage>
        <taxon>Viruses</taxon>
        <taxon>Duplodnaviria</taxon>
        <taxon>Heunggongvirae</taxon>
        <taxon>Uroviricota</taxon>
        <taxon>Caudoviricetes</taxon>
    </lineage>
</organism>
<sequence length="36" mass="4278">MYIARKPDMSPLMTRNSLINGRRLFHQYFPPALKIT</sequence>
<reference evidence="1" key="1">
    <citation type="journal article" date="2021" name="Proc. Natl. Acad. Sci. U.S.A.">
        <title>A Catalog of Tens of Thousands of Viruses from Human Metagenomes Reveals Hidden Associations with Chronic Diseases.</title>
        <authorList>
            <person name="Tisza M.J."/>
            <person name="Buck C.B."/>
        </authorList>
    </citation>
    <scope>NUCLEOTIDE SEQUENCE</scope>
    <source>
        <strain evidence="1">Ct3k57</strain>
    </source>
</reference>
<dbReference type="EMBL" id="BK015553">
    <property type="protein sequence ID" value="DAE12490.1"/>
    <property type="molecule type" value="Genomic_DNA"/>
</dbReference>
<proteinExistence type="predicted"/>